<dbReference type="Gene3D" id="2.40.50.140">
    <property type="entry name" value="Nucleic acid-binding proteins"/>
    <property type="match status" value="1"/>
</dbReference>
<evidence type="ECO:0000256" key="7">
    <source>
        <dbReference type="ARBA" id="ARBA00023146"/>
    </source>
</evidence>
<keyword evidence="6 8" id="KW-0648">Protein biosynthesis</keyword>
<dbReference type="SUPFAM" id="SSF50249">
    <property type="entry name" value="Nucleic acid-binding proteins"/>
    <property type="match status" value="1"/>
</dbReference>
<dbReference type="CDD" id="cd04318">
    <property type="entry name" value="EcAsnRS_like_N"/>
    <property type="match status" value="1"/>
</dbReference>
<evidence type="ECO:0000313" key="11">
    <source>
        <dbReference type="Proteomes" id="UP000256856"/>
    </source>
</evidence>
<evidence type="ECO:0000256" key="8">
    <source>
        <dbReference type="HAMAP-Rule" id="MF_00534"/>
    </source>
</evidence>
<dbReference type="GO" id="GO:0003676">
    <property type="term" value="F:nucleic acid binding"/>
    <property type="evidence" value="ECO:0007669"/>
    <property type="project" value="InterPro"/>
</dbReference>
<dbReference type="EC" id="6.1.1.22" evidence="8"/>
<dbReference type="NCBIfam" id="TIGR00457">
    <property type="entry name" value="asnS"/>
    <property type="match status" value="1"/>
</dbReference>
<dbReference type="PANTHER" id="PTHR22594:SF34">
    <property type="entry name" value="ASPARAGINE--TRNA LIGASE, MITOCHONDRIAL-RELATED"/>
    <property type="match status" value="1"/>
</dbReference>
<evidence type="ECO:0000259" key="9">
    <source>
        <dbReference type="PROSITE" id="PS50862"/>
    </source>
</evidence>
<dbReference type="InterPro" id="IPR002312">
    <property type="entry name" value="Asp/Asn-tRNA-synth_IIb"/>
</dbReference>
<dbReference type="Pfam" id="PF00152">
    <property type="entry name" value="tRNA-synt_2"/>
    <property type="match status" value="1"/>
</dbReference>
<dbReference type="InterPro" id="IPR012340">
    <property type="entry name" value="NA-bd_OB-fold"/>
</dbReference>
<comment type="subunit">
    <text evidence="8">Homodimer.</text>
</comment>
<dbReference type="KEGG" id="ppet:C9I82_262"/>
<name>A0A346DZS3_9ENTR</name>
<organism evidence="10 11">
    <name type="scientific">Candidatus Purcelliella pentastirinorum</name>
    <dbReference type="NCBI Taxonomy" id="472834"/>
    <lineage>
        <taxon>Bacteria</taxon>
        <taxon>Pseudomonadati</taxon>
        <taxon>Pseudomonadota</taxon>
        <taxon>Gammaproteobacteria</taxon>
        <taxon>Enterobacterales</taxon>
        <taxon>Enterobacteriaceae</taxon>
        <taxon>Candidatus Purcelliella</taxon>
    </lineage>
</organism>
<evidence type="ECO:0000313" key="10">
    <source>
        <dbReference type="EMBL" id="AXN02228.1"/>
    </source>
</evidence>
<feature type="domain" description="Aminoacyl-transfer RNA synthetases class-II family profile" evidence="9">
    <location>
        <begin position="143"/>
        <end position="459"/>
    </location>
</feature>
<dbReference type="InterPro" id="IPR045864">
    <property type="entry name" value="aa-tRNA-synth_II/BPL/LPL"/>
</dbReference>
<comment type="subcellular location">
    <subcellularLocation>
        <location evidence="8">Cytoplasm</location>
    </subcellularLocation>
</comment>
<dbReference type="HAMAP" id="MF_00534">
    <property type="entry name" value="Asn_tRNA_synth"/>
    <property type="match status" value="1"/>
</dbReference>
<dbReference type="GO" id="GO:0006421">
    <property type="term" value="P:asparaginyl-tRNA aminoacylation"/>
    <property type="evidence" value="ECO:0007669"/>
    <property type="project" value="UniProtKB-UniRule"/>
</dbReference>
<evidence type="ECO:0000256" key="1">
    <source>
        <dbReference type="ARBA" id="ARBA00008226"/>
    </source>
</evidence>
<evidence type="ECO:0000256" key="4">
    <source>
        <dbReference type="ARBA" id="ARBA00022741"/>
    </source>
</evidence>
<dbReference type="InterPro" id="IPR006195">
    <property type="entry name" value="aa-tRNA-synth_II"/>
</dbReference>
<protein>
    <recommendedName>
        <fullName evidence="8">Asparagine--tRNA ligase</fullName>
        <ecNumber evidence="8">6.1.1.22</ecNumber>
    </recommendedName>
    <alternativeName>
        <fullName evidence="8">Asparaginyl-tRNA synthetase</fullName>
        <shortName evidence="8">AsnRS</shortName>
    </alternativeName>
</protein>
<dbReference type="InterPro" id="IPR004365">
    <property type="entry name" value="NA-bd_OB_tRNA"/>
</dbReference>
<keyword evidence="5 8" id="KW-0067">ATP-binding</keyword>
<keyword evidence="3 8" id="KW-0436">Ligase</keyword>
<proteinExistence type="inferred from homology"/>
<evidence type="ECO:0000256" key="5">
    <source>
        <dbReference type="ARBA" id="ARBA00022840"/>
    </source>
</evidence>
<dbReference type="InterPro" id="IPR004364">
    <property type="entry name" value="Aa-tRNA-synt_II"/>
</dbReference>
<comment type="similarity">
    <text evidence="1 8">Belongs to the class-II aminoacyl-tRNA synthetase family.</text>
</comment>
<gene>
    <name evidence="8" type="primary">asnS</name>
    <name evidence="10" type="ORF">C9I82_262</name>
</gene>
<accession>A0A346DZS3</accession>
<dbReference type="PROSITE" id="PS50862">
    <property type="entry name" value="AA_TRNA_LIGASE_II"/>
    <property type="match status" value="1"/>
</dbReference>
<dbReference type="Proteomes" id="UP000256856">
    <property type="component" value="Chromosome"/>
</dbReference>
<dbReference type="Pfam" id="PF01336">
    <property type="entry name" value="tRNA_anti-codon"/>
    <property type="match status" value="1"/>
</dbReference>
<dbReference type="GO" id="GO:0004816">
    <property type="term" value="F:asparagine-tRNA ligase activity"/>
    <property type="evidence" value="ECO:0007669"/>
    <property type="project" value="UniProtKB-UniRule"/>
</dbReference>
<keyword evidence="2 8" id="KW-0963">Cytoplasm</keyword>
<dbReference type="PRINTS" id="PR01042">
    <property type="entry name" value="TRNASYNTHASP"/>
</dbReference>
<evidence type="ECO:0000256" key="6">
    <source>
        <dbReference type="ARBA" id="ARBA00022917"/>
    </source>
</evidence>
<keyword evidence="4 8" id="KW-0547">Nucleotide-binding</keyword>
<keyword evidence="11" id="KW-1185">Reference proteome</keyword>
<dbReference type="GO" id="GO:0005737">
    <property type="term" value="C:cytoplasm"/>
    <property type="evidence" value="ECO:0007669"/>
    <property type="project" value="UniProtKB-SubCell"/>
</dbReference>
<dbReference type="AlphaFoldDB" id="A0A346DZS3"/>
<dbReference type="Gene3D" id="3.30.930.10">
    <property type="entry name" value="Bira Bifunctional Protein, Domain 2"/>
    <property type="match status" value="1"/>
</dbReference>
<keyword evidence="7 8" id="KW-0030">Aminoacyl-tRNA synthetase</keyword>
<comment type="catalytic activity">
    <reaction evidence="8">
        <text>tRNA(Asn) + L-asparagine + ATP = L-asparaginyl-tRNA(Asn) + AMP + diphosphate + H(+)</text>
        <dbReference type="Rhea" id="RHEA:11180"/>
        <dbReference type="Rhea" id="RHEA-COMP:9659"/>
        <dbReference type="Rhea" id="RHEA-COMP:9674"/>
        <dbReference type="ChEBI" id="CHEBI:15378"/>
        <dbReference type="ChEBI" id="CHEBI:30616"/>
        <dbReference type="ChEBI" id="CHEBI:33019"/>
        <dbReference type="ChEBI" id="CHEBI:58048"/>
        <dbReference type="ChEBI" id="CHEBI:78442"/>
        <dbReference type="ChEBI" id="CHEBI:78515"/>
        <dbReference type="ChEBI" id="CHEBI:456215"/>
        <dbReference type="EC" id="6.1.1.22"/>
    </reaction>
</comment>
<dbReference type="InterPro" id="IPR004522">
    <property type="entry name" value="Asn-tRNA-ligase"/>
</dbReference>
<evidence type="ECO:0000256" key="2">
    <source>
        <dbReference type="ARBA" id="ARBA00022490"/>
    </source>
</evidence>
<dbReference type="PANTHER" id="PTHR22594">
    <property type="entry name" value="ASPARTYL/LYSYL-TRNA SYNTHETASE"/>
    <property type="match status" value="1"/>
</dbReference>
<sequence>MEIKMIITSITHIIEGKLLTETHITVNGWVKTKRTSKIGIIFISMNDGSCLENLQIIIKKNVYNNKNYISKLTTGCSIKVKGLIKYSPTTKQKYEIHATNITILGWVKDPSSYPISPKKHSMEYLRKIAHLRPRTNIIGAITRIRHKIIYKIHKFLNNHGFYWIPTPIITTTDTEGNGKMFRVSTLNKNHLLSSQNKKDFFKKDFFKKETFLTVSGQLNAESYSCALSRIYAFGPTFRAENSNTKKHLAEFWMLEPEIAFAKLNDIIKLAIDMLIYITKSLLDERDKDLFFFEKKKIKNKIKLNKLISSNFEQIDYKEAIKILKKSKINFKLPVHWGIDMSTEHEKYLTEKYFKTPIIITNYPKKIKPFYMRLNKDNKTVSSMDILMPGIGEIIGGSEREERIKILDKRIKESKLNKKKYWWYRDLRIYGTIPHAGFGMGIERLISFITGVTNIKDIVPFPRTPKNANF</sequence>
<evidence type="ECO:0000256" key="3">
    <source>
        <dbReference type="ARBA" id="ARBA00022598"/>
    </source>
</evidence>
<reference evidence="10 11" key="1">
    <citation type="submission" date="2018-03" db="EMBL/GenBank/DDBJ databases">
        <title>A parallel universe: an anciently diverged bacterial symbiosis in a Hawaiian planthopper (Hemiptera: Cixiidae) reveals rearranged nutritional responsibilities.</title>
        <authorList>
            <person name="Bennett G."/>
            <person name="Mao M."/>
        </authorList>
    </citation>
    <scope>NUCLEOTIDE SEQUENCE [LARGE SCALE GENOMIC DNA]</scope>
    <source>
        <strain evidence="10 11">OLIH</strain>
    </source>
</reference>
<dbReference type="GO" id="GO:0005524">
    <property type="term" value="F:ATP binding"/>
    <property type="evidence" value="ECO:0007669"/>
    <property type="project" value="UniProtKB-UniRule"/>
</dbReference>
<dbReference type="EMBL" id="CP028374">
    <property type="protein sequence ID" value="AXN02228.1"/>
    <property type="molecule type" value="Genomic_DNA"/>
</dbReference>
<dbReference type="SUPFAM" id="SSF55681">
    <property type="entry name" value="Class II aaRS and biotin synthetases"/>
    <property type="match status" value="1"/>
</dbReference>
<dbReference type="NCBIfam" id="NF003037">
    <property type="entry name" value="PRK03932.1"/>
    <property type="match status" value="1"/>
</dbReference>
<dbReference type="FunFam" id="3.30.930.10:FF:000016">
    <property type="entry name" value="Asparagine--tRNA ligase"/>
    <property type="match status" value="1"/>
</dbReference>